<dbReference type="PANTHER" id="PTHR34559:SF1">
    <property type="entry name" value="OS06G0175900 PROTEIN"/>
    <property type="match status" value="1"/>
</dbReference>
<dbReference type="STRING" id="33097.A0A150GH60"/>
<keyword evidence="6" id="KW-0999">Mitochondrion inner membrane</keyword>
<dbReference type="InterPro" id="IPR036642">
    <property type="entry name" value="Cyt_bc1_su8_sf"/>
</dbReference>
<keyword evidence="8" id="KW-1133">Transmembrane helix</keyword>
<dbReference type="OrthoDB" id="1841852at2759"/>
<gene>
    <name evidence="11" type="ORF">GPECTOR_26g603</name>
</gene>
<reference evidence="12" key="1">
    <citation type="journal article" date="2016" name="Nat. Commun.">
        <title>The Gonium pectorale genome demonstrates co-option of cell cycle regulation during the evolution of multicellularity.</title>
        <authorList>
            <person name="Hanschen E.R."/>
            <person name="Marriage T.N."/>
            <person name="Ferris P.J."/>
            <person name="Hamaji T."/>
            <person name="Toyoda A."/>
            <person name="Fujiyama A."/>
            <person name="Neme R."/>
            <person name="Noguchi H."/>
            <person name="Minakuchi Y."/>
            <person name="Suzuki M."/>
            <person name="Kawai-Toyooka H."/>
            <person name="Smith D.R."/>
            <person name="Sparks H."/>
            <person name="Anderson J."/>
            <person name="Bakaric R."/>
            <person name="Luria V."/>
            <person name="Karger A."/>
            <person name="Kirschner M.W."/>
            <person name="Durand P.M."/>
            <person name="Michod R.E."/>
            <person name="Nozaki H."/>
            <person name="Olson B.J."/>
        </authorList>
    </citation>
    <scope>NUCLEOTIDE SEQUENCE [LARGE SCALE GENOMIC DNA]</scope>
    <source>
        <strain evidence="12">NIES-2863</strain>
    </source>
</reference>
<comment type="similarity">
    <text evidence="2">Belongs to the UQCRQ/QCR8 family.</text>
</comment>
<evidence type="ECO:0000256" key="6">
    <source>
        <dbReference type="ARBA" id="ARBA00022792"/>
    </source>
</evidence>
<evidence type="ECO:0000256" key="7">
    <source>
        <dbReference type="ARBA" id="ARBA00022982"/>
    </source>
</evidence>
<protein>
    <submittedName>
        <fullName evidence="11">Uncharacterized protein</fullName>
    </submittedName>
</protein>
<dbReference type="AlphaFoldDB" id="A0A150GH60"/>
<sequence length="73" mass="8663">MAPRQNIPIREILYQLSPYQQDILKQSFSNAPKTFIRFMQEKGVGLLTFTTLFFGIKAWTENEVHKERLAERF</sequence>
<dbReference type="EMBL" id="LSYV01000027">
    <property type="protein sequence ID" value="KXZ48700.1"/>
    <property type="molecule type" value="Genomic_DNA"/>
</dbReference>
<keyword evidence="5" id="KW-0812">Transmembrane</keyword>
<name>A0A150GH60_GONPE</name>
<proteinExistence type="inferred from homology"/>
<evidence type="ECO:0000256" key="5">
    <source>
        <dbReference type="ARBA" id="ARBA00022692"/>
    </source>
</evidence>
<organism evidence="11 12">
    <name type="scientific">Gonium pectorale</name>
    <name type="common">Green alga</name>
    <dbReference type="NCBI Taxonomy" id="33097"/>
    <lineage>
        <taxon>Eukaryota</taxon>
        <taxon>Viridiplantae</taxon>
        <taxon>Chlorophyta</taxon>
        <taxon>core chlorophytes</taxon>
        <taxon>Chlorophyceae</taxon>
        <taxon>CS clade</taxon>
        <taxon>Chlamydomonadales</taxon>
        <taxon>Volvocaceae</taxon>
        <taxon>Gonium</taxon>
    </lineage>
</organism>
<evidence type="ECO:0000313" key="12">
    <source>
        <dbReference type="Proteomes" id="UP000075714"/>
    </source>
</evidence>
<evidence type="ECO:0000256" key="8">
    <source>
        <dbReference type="ARBA" id="ARBA00022989"/>
    </source>
</evidence>
<keyword evidence="9" id="KW-0496">Mitochondrion</keyword>
<evidence type="ECO:0000256" key="10">
    <source>
        <dbReference type="ARBA" id="ARBA00023136"/>
    </source>
</evidence>
<dbReference type="Gene3D" id="1.20.5.210">
    <property type="entry name" value="Cytochrome b-c1 complex subunit 8"/>
    <property type="match status" value="1"/>
</dbReference>
<evidence type="ECO:0000256" key="3">
    <source>
        <dbReference type="ARBA" id="ARBA00022448"/>
    </source>
</evidence>
<keyword evidence="4" id="KW-0679">Respiratory chain</keyword>
<comment type="subcellular location">
    <subcellularLocation>
        <location evidence="1">Mitochondrion inner membrane</location>
        <topology evidence="1">Single-pass membrane protein</topology>
    </subcellularLocation>
</comment>
<dbReference type="GO" id="GO:0045275">
    <property type="term" value="C:respiratory chain complex III"/>
    <property type="evidence" value="ECO:0007669"/>
    <property type="project" value="InterPro"/>
</dbReference>
<evidence type="ECO:0000256" key="4">
    <source>
        <dbReference type="ARBA" id="ARBA00022660"/>
    </source>
</evidence>
<dbReference type="GO" id="GO:0006122">
    <property type="term" value="P:mitochondrial electron transport, ubiquinol to cytochrome c"/>
    <property type="evidence" value="ECO:0007669"/>
    <property type="project" value="InterPro"/>
</dbReference>
<keyword evidence="12" id="KW-1185">Reference proteome</keyword>
<keyword evidence="7" id="KW-0249">Electron transport</keyword>
<evidence type="ECO:0000256" key="1">
    <source>
        <dbReference type="ARBA" id="ARBA00004434"/>
    </source>
</evidence>
<dbReference type="PANTHER" id="PTHR34559">
    <property type="entry name" value="CYTOCHROME B-C1 COMPLEX SUBUNIT 8"/>
    <property type="match status" value="1"/>
</dbReference>
<evidence type="ECO:0000256" key="9">
    <source>
        <dbReference type="ARBA" id="ARBA00023128"/>
    </source>
</evidence>
<evidence type="ECO:0000313" key="11">
    <source>
        <dbReference type="EMBL" id="KXZ48700.1"/>
    </source>
</evidence>
<dbReference type="Pfam" id="PF10890">
    <property type="entry name" value="Cyt_b-c1_8"/>
    <property type="match status" value="1"/>
</dbReference>
<dbReference type="GO" id="GO:0005743">
    <property type="term" value="C:mitochondrial inner membrane"/>
    <property type="evidence" value="ECO:0007669"/>
    <property type="project" value="UniProtKB-SubCell"/>
</dbReference>
<keyword evidence="3" id="KW-0813">Transport</keyword>
<accession>A0A150GH60</accession>
<dbReference type="Proteomes" id="UP000075714">
    <property type="component" value="Unassembled WGS sequence"/>
</dbReference>
<dbReference type="InterPro" id="IPR020101">
    <property type="entry name" value="Cyt_b-c1_8-plants"/>
</dbReference>
<evidence type="ECO:0000256" key="2">
    <source>
        <dbReference type="ARBA" id="ARBA00007668"/>
    </source>
</evidence>
<keyword evidence="10" id="KW-0472">Membrane</keyword>
<comment type="caution">
    <text evidence="11">The sequence shown here is derived from an EMBL/GenBank/DDBJ whole genome shotgun (WGS) entry which is preliminary data.</text>
</comment>